<feature type="transmembrane region" description="Helical" evidence="1">
    <location>
        <begin position="41"/>
        <end position="61"/>
    </location>
</feature>
<proteinExistence type="predicted"/>
<dbReference type="RefSeq" id="WP_090072266.1">
    <property type="nucleotide sequence ID" value="NZ_FOVR01000005.1"/>
</dbReference>
<sequence length="76" mass="8871">MNMTARKPSRARFALMILLFVYPLVTLLLYGIAAMTPQWQLWQRAMIMVPLVVIAMVYLIIPFIQQRMQAFITVRA</sequence>
<keyword evidence="1" id="KW-0812">Transmembrane</keyword>
<dbReference type="AlphaFoldDB" id="A0A1I5GK08"/>
<name>A0A1I5GK08_9HYPH</name>
<feature type="transmembrane region" description="Helical" evidence="1">
    <location>
        <begin position="12"/>
        <end position="35"/>
    </location>
</feature>
<gene>
    <name evidence="2" type="ORF">SAMN04488056_10519</name>
</gene>
<dbReference type="OrthoDB" id="7376211at2"/>
<organism evidence="2 3">
    <name type="scientific">Cohaesibacter marisflavi</name>
    <dbReference type="NCBI Taxonomy" id="655353"/>
    <lineage>
        <taxon>Bacteria</taxon>
        <taxon>Pseudomonadati</taxon>
        <taxon>Pseudomonadota</taxon>
        <taxon>Alphaproteobacteria</taxon>
        <taxon>Hyphomicrobiales</taxon>
        <taxon>Cohaesibacteraceae</taxon>
    </lineage>
</organism>
<dbReference type="EMBL" id="FOVR01000005">
    <property type="protein sequence ID" value="SFO36328.1"/>
    <property type="molecule type" value="Genomic_DNA"/>
</dbReference>
<reference evidence="2 3" key="1">
    <citation type="submission" date="2016-10" db="EMBL/GenBank/DDBJ databases">
        <authorList>
            <person name="de Groot N.N."/>
        </authorList>
    </citation>
    <scope>NUCLEOTIDE SEQUENCE [LARGE SCALE GENOMIC DNA]</scope>
    <source>
        <strain evidence="2 3">CGMCC 1.9157</strain>
    </source>
</reference>
<dbReference type="Proteomes" id="UP000199236">
    <property type="component" value="Unassembled WGS sequence"/>
</dbReference>
<keyword evidence="1" id="KW-1133">Transmembrane helix</keyword>
<evidence type="ECO:0000313" key="2">
    <source>
        <dbReference type="EMBL" id="SFO36328.1"/>
    </source>
</evidence>
<keyword evidence="3" id="KW-1185">Reference proteome</keyword>
<protein>
    <submittedName>
        <fullName evidence="2">Uncharacterized protein</fullName>
    </submittedName>
</protein>
<accession>A0A1I5GK08</accession>
<keyword evidence="1" id="KW-0472">Membrane</keyword>
<evidence type="ECO:0000256" key="1">
    <source>
        <dbReference type="SAM" id="Phobius"/>
    </source>
</evidence>
<evidence type="ECO:0000313" key="3">
    <source>
        <dbReference type="Proteomes" id="UP000199236"/>
    </source>
</evidence>